<reference evidence="17 18" key="1">
    <citation type="submission" date="2018-07" db="EMBL/GenBank/DDBJ databases">
        <title>Genome sequence of Azospirillum sp. ATCC 49961.</title>
        <authorList>
            <person name="Sant'Anna F.H."/>
            <person name="Baldani J.I."/>
            <person name="Zilli J.E."/>
            <person name="Reis V.M."/>
            <person name="Hartmann A."/>
            <person name="Cruz L."/>
            <person name="de Souza E.M."/>
            <person name="de Oliveira Pedrosa F."/>
            <person name="Passaglia L.M.P."/>
        </authorList>
    </citation>
    <scope>NUCLEOTIDE SEQUENCE [LARGE SCALE GENOMIC DNA]</scope>
    <source>
        <strain evidence="17 18">ATCC 49961</strain>
    </source>
</reference>
<keyword evidence="4" id="KW-1003">Cell membrane</keyword>
<feature type="transmembrane region" description="Helical" evidence="14">
    <location>
        <begin position="128"/>
        <end position="152"/>
    </location>
</feature>
<dbReference type="InterPro" id="IPR027470">
    <property type="entry name" value="Cation_efflux_CTD"/>
</dbReference>
<feature type="transmembrane region" description="Helical" evidence="14">
    <location>
        <begin position="208"/>
        <end position="226"/>
    </location>
</feature>
<dbReference type="GO" id="GO:0005385">
    <property type="term" value="F:zinc ion transmembrane transporter activity"/>
    <property type="evidence" value="ECO:0007669"/>
    <property type="project" value="TreeGrafter"/>
</dbReference>
<dbReference type="Pfam" id="PF01545">
    <property type="entry name" value="Cation_efflux"/>
    <property type="match status" value="1"/>
</dbReference>
<dbReference type="GO" id="GO:0005886">
    <property type="term" value="C:plasma membrane"/>
    <property type="evidence" value="ECO:0007669"/>
    <property type="project" value="UniProtKB-SubCell"/>
</dbReference>
<evidence type="ECO:0000259" key="16">
    <source>
        <dbReference type="Pfam" id="PF16916"/>
    </source>
</evidence>
<dbReference type="SUPFAM" id="SSF160240">
    <property type="entry name" value="Cation efflux protein cytoplasmic domain-like"/>
    <property type="match status" value="1"/>
</dbReference>
<evidence type="ECO:0000256" key="9">
    <source>
        <dbReference type="ARBA" id="ARBA00022989"/>
    </source>
</evidence>
<evidence type="ECO:0000313" key="18">
    <source>
        <dbReference type="Proteomes" id="UP000480854"/>
    </source>
</evidence>
<evidence type="ECO:0000256" key="14">
    <source>
        <dbReference type="SAM" id="Phobius"/>
    </source>
</evidence>
<dbReference type="InterPro" id="IPR058533">
    <property type="entry name" value="Cation_efflux_TM"/>
</dbReference>
<evidence type="ECO:0000256" key="3">
    <source>
        <dbReference type="ARBA" id="ARBA00022448"/>
    </source>
</evidence>
<feature type="transmembrane region" description="Helical" evidence="14">
    <location>
        <begin position="99"/>
        <end position="116"/>
    </location>
</feature>
<evidence type="ECO:0000256" key="13">
    <source>
        <dbReference type="SAM" id="MobiDB-lite"/>
    </source>
</evidence>
<evidence type="ECO:0000256" key="11">
    <source>
        <dbReference type="ARBA" id="ARBA00023136"/>
    </source>
</evidence>
<dbReference type="Pfam" id="PF16916">
    <property type="entry name" value="ZT_dimer"/>
    <property type="match status" value="1"/>
</dbReference>
<sequence>MSARPFPSARGSHPVARHEHFQDAEHHHGHGCEGRQDHAHDHAGHGHRHGPGGHHPPVTADSERRVIWVMLLTGGFMLAEVAGGLVSGSLALLADAGHMLTDVASLSLAWTAFRLARRPADTRRSYGWYRVEVLAAFVNGLTLFAVAGWIVVEAVERFRDPVAVMGQPMLVIAVLGLLVNTLGLWILHRCGGENLNVRGAALHVLGDMLGSVGAIAAALIILWTGWTPIDPILSVVVALLVLRSAWAIVKDAGHILLEGTPDGLDAARIKAAAKAVPGVLDIHHVHAWSLTGERSMVTLHAVVEDAANQNEVVAAIGSVLEQRLGVAHATVQVERGGGGSTPTCLQC</sequence>
<dbReference type="InterPro" id="IPR002524">
    <property type="entry name" value="Cation_efflux"/>
</dbReference>
<keyword evidence="3" id="KW-0813">Transport</keyword>
<evidence type="ECO:0000256" key="2">
    <source>
        <dbReference type="ARBA" id="ARBA00008873"/>
    </source>
</evidence>
<feature type="transmembrane region" description="Helical" evidence="14">
    <location>
        <begin position="66"/>
        <end position="93"/>
    </location>
</feature>
<dbReference type="SUPFAM" id="SSF161111">
    <property type="entry name" value="Cation efflux protein transmembrane domain-like"/>
    <property type="match status" value="1"/>
</dbReference>
<dbReference type="Gene3D" id="1.20.1510.10">
    <property type="entry name" value="Cation efflux protein transmembrane domain"/>
    <property type="match status" value="1"/>
</dbReference>
<keyword evidence="8" id="KW-0864">Zinc transport</keyword>
<dbReference type="PANTHER" id="PTHR11562:SF17">
    <property type="entry name" value="RE54080P-RELATED"/>
    <property type="match status" value="1"/>
</dbReference>
<comment type="caution">
    <text evidence="17">The sequence shown here is derived from an EMBL/GenBank/DDBJ whole genome shotgun (WGS) entry which is preliminary data.</text>
</comment>
<keyword evidence="5" id="KW-0997">Cell inner membrane</keyword>
<protein>
    <recommendedName>
        <fullName evidence="12">Zinc transporter ZitB</fullName>
    </recommendedName>
</protein>
<evidence type="ECO:0000256" key="5">
    <source>
        <dbReference type="ARBA" id="ARBA00022519"/>
    </source>
</evidence>
<dbReference type="NCBIfam" id="TIGR01297">
    <property type="entry name" value="CDF"/>
    <property type="match status" value="1"/>
</dbReference>
<dbReference type="FunFam" id="1.20.1510.10:FF:000016">
    <property type="entry name" value="Zinc transporter ZitB"/>
    <property type="match status" value="1"/>
</dbReference>
<dbReference type="OrthoDB" id="9809646at2"/>
<dbReference type="Gene3D" id="3.30.70.1350">
    <property type="entry name" value="Cation efflux protein, cytoplasmic domain"/>
    <property type="match status" value="1"/>
</dbReference>
<evidence type="ECO:0000256" key="6">
    <source>
        <dbReference type="ARBA" id="ARBA00022692"/>
    </source>
</evidence>
<accession>A0A9W7NIH9</accession>
<dbReference type="EMBL" id="QOKW01000012">
    <property type="protein sequence ID" value="KAA0679485.1"/>
    <property type="molecule type" value="Genomic_DNA"/>
</dbReference>
<evidence type="ECO:0000256" key="7">
    <source>
        <dbReference type="ARBA" id="ARBA00022833"/>
    </source>
</evidence>
<evidence type="ECO:0000256" key="10">
    <source>
        <dbReference type="ARBA" id="ARBA00023065"/>
    </source>
</evidence>
<dbReference type="AlphaFoldDB" id="A0A9W7NIH9"/>
<evidence type="ECO:0000256" key="4">
    <source>
        <dbReference type="ARBA" id="ARBA00022475"/>
    </source>
</evidence>
<dbReference type="InterPro" id="IPR036837">
    <property type="entry name" value="Cation_efflux_CTD_sf"/>
</dbReference>
<feature type="domain" description="Cation efflux protein cytoplasmic" evidence="16">
    <location>
        <begin position="261"/>
        <end position="334"/>
    </location>
</feature>
<evidence type="ECO:0000256" key="8">
    <source>
        <dbReference type="ARBA" id="ARBA00022906"/>
    </source>
</evidence>
<feature type="region of interest" description="Disordered" evidence="13">
    <location>
        <begin position="1"/>
        <end position="58"/>
    </location>
</feature>
<evidence type="ECO:0000259" key="15">
    <source>
        <dbReference type="Pfam" id="PF01545"/>
    </source>
</evidence>
<feature type="compositionally biased region" description="Basic and acidic residues" evidence="13">
    <location>
        <begin position="16"/>
        <end position="44"/>
    </location>
</feature>
<comment type="subcellular location">
    <subcellularLocation>
        <location evidence="1">Cell inner membrane</location>
        <topology evidence="1">Multi-pass membrane protein</topology>
    </subcellularLocation>
</comment>
<dbReference type="Proteomes" id="UP000480854">
    <property type="component" value="Unassembled WGS sequence"/>
</dbReference>
<name>A0A9W7NIH9_9PROT</name>
<organism evidence="17 18">
    <name type="scientific">Roseomonas genomospecies 6</name>
    <dbReference type="NCBI Taxonomy" id="214106"/>
    <lineage>
        <taxon>Bacteria</taxon>
        <taxon>Pseudomonadati</taxon>
        <taxon>Pseudomonadota</taxon>
        <taxon>Alphaproteobacteria</taxon>
        <taxon>Acetobacterales</taxon>
        <taxon>Roseomonadaceae</taxon>
        <taxon>Roseomonas</taxon>
    </lineage>
</organism>
<dbReference type="InterPro" id="IPR027469">
    <property type="entry name" value="Cation_efflux_TMD_sf"/>
</dbReference>
<feature type="transmembrane region" description="Helical" evidence="14">
    <location>
        <begin position="232"/>
        <end position="249"/>
    </location>
</feature>
<evidence type="ECO:0000256" key="12">
    <source>
        <dbReference type="ARBA" id="ARBA00068925"/>
    </source>
</evidence>
<feature type="transmembrane region" description="Helical" evidence="14">
    <location>
        <begin position="164"/>
        <end position="187"/>
    </location>
</feature>
<keyword evidence="10" id="KW-0406">Ion transport</keyword>
<keyword evidence="9 14" id="KW-1133">Transmembrane helix</keyword>
<evidence type="ECO:0000313" key="17">
    <source>
        <dbReference type="EMBL" id="KAA0679485.1"/>
    </source>
</evidence>
<keyword evidence="7" id="KW-0862">Zinc</keyword>
<comment type="similarity">
    <text evidence="2">Belongs to the cation diffusion facilitator (CDF) transporter (TC 2.A.4) family. SLC30A subfamily.</text>
</comment>
<dbReference type="InterPro" id="IPR050681">
    <property type="entry name" value="CDF/SLC30A"/>
</dbReference>
<keyword evidence="6 14" id="KW-0812">Transmembrane</keyword>
<keyword evidence="18" id="KW-1185">Reference proteome</keyword>
<dbReference type="PANTHER" id="PTHR11562">
    <property type="entry name" value="CATION EFFLUX PROTEIN/ ZINC TRANSPORTER"/>
    <property type="match status" value="1"/>
</dbReference>
<evidence type="ECO:0000256" key="1">
    <source>
        <dbReference type="ARBA" id="ARBA00004429"/>
    </source>
</evidence>
<proteinExistence type="inferred from homology"/>
<feature type="domain" description="Cation efflux protein transmembrane" evidence="15">
    <location>
        <begin position="69"/>
        <end position="257"/>
    </location>
</feature>
<gene>
    <name evidence="17" type="ORF">DS843_16225</name>
</gene>
<keyword evidence="11 14" id="KW-0472">Membrane</keyword>